<sequence>MTQSQIVHELALLYVSKCEFDTPEELAKAYLEAKKAIKPNFLTEPAKYNATIKGGI</sequence>
<protein>
    <submittedName>
        <fullName evidence="1">Uncharacterized protein</fullName>
    </submittedName>
</protein>
<organism evidence="1">
    <name type="scientific">Siphoviridae sp. ctlzn3</name>
    <dbReference type="NCBI Taxonomy" id="2826450"/>
    <lineage>
        <taxon>Viruses</taxon>
        <taxon>Duplodnaviria</taxon>
        <taxon>Heunggongvirae</taxon>
        <taxon>Uroviricota</taxon>
        <taxon>Caudoviricetes</taxon>
    </lineage>
</organism>
<dbReference type="EMBL" id="BK015076">
    <property type="protein sequence ID" value="DAD90050.1"/>
    <property type="molecule type" value="Genomic_DNA"/>
</dbReference>
<accession>A0A8S5N712</accession>
<name>A0A8S5N712_9CAUD</name>
<proteinExistence type="predicted"/>
<reference evidence="1" key="1">
    <citation type="journal article" date="2021" name="Proc. Natl. Acad. Sci. U.S.A.">
        <title>A Catalog of Tens of Thousands of Viruses from Human Metagenomes Reveals Hidden Associations with Chronic Diseases.</title>
        <authorList>
            <person name="Tisza M.J."/>
            <person name="Buck C.B."/>
        </authorList>
    </citation>
    <scope>NUCLEOTIDE SEQUENCE</scope>
    <source>
        <strain evidence="1">Ctlzn3</strain>
    </source>
</reference>
<evidence type="ECO:0000313" key="1">
    <source>
        <dbReference type="EMBL" id="DAD90050.1"/>
    </source>
</evidence>